<sequence length="153" mass="17130">MEQLMGELQFTFAAPSIPLDPRPPRRKPKISKAPISISPLIPSRVQKRARAFDDMVDAGQETHIDDARVHLLIRSFGRKWDGVSFPSRGASGGLILAWDSSVISAKVLFFHSQGITAIIGHDEMEPFLFTTIYASTNPVFHNELRNSFNRLDL</sequence>
<name>A0AAQ3QBN8_9LILI</name>
<accession>A0AAQ3QBN8</accession>
<gene>
    <name evidence="1" type="ORF">Cni_G13627</name>
</gene>
<reference evidence="1 2" key="1">
    <citation type="submission" date="2023-10" db="EMBL/GenBank/DDBJ databases">
        <title>Chromosome-scale genome assembly provides insights into flower coloration mechanisms of Canna indica.</title>
        <authorList>
            <person name="Li C."/>
        </authorList>
    </citation>
    <scope>NUCLEOTIDE SEQUENCE [LARGE SCALE GENOMIC DNA]</scope>
    <source>
        <tissue evidence="1">Flower</tissue>
    </source>
</reference>
<proteinExistence type="predicted"/>
<evidence type="ECO:0000313" key="1">
    <source>
        <dbReference type="EMBL" id="WOL04904.1"/>
    </source>
</evidence>
<dbReference type="AlphaFoldDB" id="A0AAQ3QBN8"/>
<organism evidence="1 2">
    <name type="scientific">Canna indica</name>
    <name type="common">Indian-shot</name>
    <dbReference type="NCBI Taxonomy" id="4628"/>
    <lineage>
        <taxon>Eukaryota</taxon>
        <taxon>Viridiplantae</taxon>
        <taxon>Streptophyta</taxon>
        <taxon>Embryophyta</taxon>
        <taxon>Tracheophyta</taxon>
        <taxon>Spermatophyta</taxon>
        <taxon>Magnoliopsida</taxon>
        <taxon>Liliopsida</taxon>
        <taxon>Zingiberales</taxon>
        <taxon>Cannaceae</taxon>
        <taxon>Canna</taxon>
    </lineage>
</organism>
<protein>
    <submittedName>
        <fullName evidence="1">Uncharacterized protein</fullName>
    </submittedName>
</protein>
<keyword evidence="2" id="KW-1185">Reference proteome</keyword>
<evidence type="ECO:0000313" key="2">
    <source>
        <dbReference type="Proteomes" id="UP001327560"/>
    </source>
</evidence>
<dbReference type="EMBL" id="CP136893">
    <property type="protein sequence ID" value="WOL04904.1"/>
    <property type="molecule type" value="Genomic_DNA"/>
</dbReference>
<dbReference type="Proteomes" id="UP001327560">
    <property type="component" value="Chromosome 4"/>
</dbReference>